<dbReference type="InterPro" id="IPR001911">
    <property type="entry name" value="Ribosomal_bS21"/>
</dbReference>
<dbReference type="InterPro" id="IPR016024">
    <property type="entry name" value="ARM-type_fold"/>
</dbReference>
<dbReference type="Pfam" id="PF01165">
    <property type="entry name" value="Ribosomal_S21"/>
    <property type="match status" value="1"/>
</dbReference>
<dbReference type="InterPro" id="IPR001623">
    <property type="entry name" value="DnaJ_domain"/>
</dbReference>
<dbReference type="NCBIfam" id="TIGR00030">
    <property type="entry name" value="S21p"/>
    <property type="match status" value="1"/>
</dbReference>
<evidence type="ECO:0000256" key="2">
    <source>
        <dbReference type="ARBA" id="ARBA00022980"/>
    </source>
</evidence>
<proteinExistence type="inferred from homology"/>
<evidence type="ECO:0000259" key="5">
    <source>
        <dbReference type="PROSITE" id="PS50076"/>
    </source>
</evidence>
<dbReference type="EMBL" id="SDOV01000008">
    <property type="protein sequence ID" value="KAH7637658.1"/>
    <property type="molecule type" value="Genomic_DNA"/>
</dbReference>
<dbReference type="GO" id="GO:0010008">
    <property type="term" value="C:endosome membrane"/>
    <property type="evidence" value="ECO:0007669"/>
    <property type="project" value="TreeGrafter"/>
</dbReference>
<dbReference type="GO" id="GO:0003735">
    <property type="term" value="F:structural constituent of ribosome"/>
    <property type="evidence" value="ECO:0007669"/>
    <property type="project" value="InterPro"/>
</dbReference>
<accession>A0A9D4SDF5</accession>
<sequence length="2370" mass="274765">MFLTTIYFSRSRMLNRFVGKTVIVRDGDVDGSIRVLNRIMGSEGLFDIYRRTRYYEKPFNTRRRVSWQMCKAIYDEDMERKIRFVSRKNPIIRSFNLYQQMNSKTDFKNGSRYFVIKSHQWRGNLRRLLVIEPPNVATYDLAEYKLTNSYFCNDIREFQPIINEEESMTVMTGADQFFLINFPNNKMKFKSKYRSDILTDLFKTCPNILPKYSENVRRYNVLKHRWSGENYKAILEIGIYGVNKIHSKTNQILSSYAYKDIYRLIHVRDSEYGAAIVISTTENERLHLFIMQDGNNSQEMIDRIRLIARKNIGVVIPVSNEPMTFAHYQENCFGIPRSALALPIHLFVVNKIKTNHQILVNNGSTEQCKKIMLAFTDNCLIERDSTTNTLINVRRLIEVYAIVRPINHSQKFAILYLNGDRRFYTSTERDSLLASLLDSVRSSGNANVSMKLDYNHHKVISQPEIEVARFINSRNKDLIQALDFFIETSFFTITSVVFENESKRNQKEQEKFIHNAIGELLFEDHCDQDMAEFNTKLLVLKNLFTTRAGFAYFIGTDKKYKSVEIEQLFKKVKKAFDRENDVIIFTAIDMLSTLMQPVHDENDLFYEQKNKGFLFSSKNFLPIILDLMQYHINKGTGALIISAILDFLTYALCAPYSETTDGGHFDQLLNLVSQYGRCLFRLFDHQSLSIVKATCLLMKAMIEEGNPTIANEMQKLALAEGTFLFHLHASLYPIVTREKFLPIQILSRKLISLWTVDNDTGWSILQNIFPLGLLNYFESNEQPPADALAALNSRDNLKIAQDLSQKPVSNLQKIRDQYAVVRNVERHLENAFNHWRKRIGIVSTANAGESVHPIVLRRRREFIKSSLNWNMFFYQFTQNHSKPDLIWNHKTREELRESLEKEISFLKNERELHSVQLLSWNFDEFEVHYVSLDEELKIGNYYLRLLLSQGSSSSSSTNPSSATDIDGSLYIKSPVEFFNALYHRFLSNSNVQMKADCLQAMSIIYEKYDEEIGAFSDVNFLLNILNGCRNRTLRDRIVQFIGKIIKQLTNIRTLLRSDGLLILIDLATLSHLHVNRAVIPTQTNVIEASPEMARDSMEKEWHVSKDVAISFADLKDLWKDDKISGETKCWAQGYNSWRKVSEIAQLKWTLMAEGLSIFQENNMTIYILDTLIRICERYPSRTVPDNAIIRPIPKVKQILSDESCLPHIVHLLLTFDPIIVERVATLIYLIIEDNPRISLLHQTGMFYFILMYTGSNILPISRVLHLTHMKQSFKSDDQNQQQTVLQRSILSQMIPEAMVCYLENYGPEEFSKVFLGEFDTPEVIWNYEMRRFMIEKISAHIVDFSPRLYSNVRAIYQYCPIPPIRYQQLENELFCNIYYLKNLCDTKRFNDWKIKDPVTFLRDILEMWKLEISKKPNSMQIEDAFEILGIKDYNGPLKGHEFESMIRKRYYLQAQRYHPDKNADGREMFEKVNEAYYYLFRAKHKSNGPDIQNIILILKTQSILFSRYNVELYQYKYAGYPMLLKTLELELNDQYLFSKTDSLLAHACKTVYYTVKCSALNAEELRRENGLQMLYDILNRCVSVLSASSTSKDLCTKVCKYIISTFGVSAEFPACRSFFYQMPSLAKNIFYILNYKHLTKLSMAAIDCVIYFSNDPYLQMLLFKSGCLFSLIQFIFKYDYTLEENAETIGANEKVSKQFVANSLAKKSLSACVALFDNRFDCAQGLEDKSLLDDYSLIRQAIYSLLTPYIANQLNMEAVPELLKLINSNIENPYFIWNNASRAELLNYLQTQEKELLRSGVCMDESYGTKFVYSCHKEELIISDIFVRIYNKQPNYPLNNVKQFVLALLDNLGSNAQYLHTVNAISFPTKEDFQMDEQRRNTIEQCLTALINLLNYNAGIEHCFVGHFRNIFSLLRLESEPEVQSLVLRLLMKLSTNKDCINDISNSNVLINLLLMLHITSRITEQRSKPYMDILEILLSFTTNSELVKEGIGKGILLYVLHLFIMPNFNTVREKAAQLLIKISGDVLNGQYSSWVLSHFLPTLFLNAMKDAPQSAINLFDENKENPELIWTEDARLRLNKHIRDLIEDLYTQQISNPLHSWKFNADCEFKCSLDDNEFKISGVYLRLYNKSPGWILSRPKEFLLELLEYAKNACDISDIDEEKLDMINNALHILLTTQSDLLILIPPTGYIPIFINKLDNNNLNVSKTCLSLIHKFSLNPACLNDMIVTGKLAKNFNTIIETHPTLIELLCDSLVKIFEAKNEEFIHQSISTGLINNLLKVLDSNASQSTKAKVVQMFQTVLDSEYNSQISEVLNNSNIWKDYKDQKHDLFIASTNATHLLTNSTVNIAGYLKQSSAKTLPLVPPPIEE</sequence>
<dbReference type="CDD" id="cd06257">
    <property type="entry name" value="DnaJ"/>
    <property type="match status" value="1"/>
</dbReference>
<feature type="coiled-coil region" evidence="4">
    <location>
        <begin position="889"/>
        <end position="916"/>
    </location>
</feature>
<dbReference type="Pfam" id="PF00226">
    <property type="entry name" value="DnaJ"/>
    <property type="match status" value="1"/>
</dbReference>
<name>A0A9D4SDF5_DERFA</name>
<dbReference type="PANTHER" id="PTHR36983:SF2">
    <property type="entry name" value="DNAJ HOMOLOG SUBFAMILY C MEMBER 13"/>
    <property type="match status" value="1"/>
</dbReference>
<dbReference type="GO" id="GO:2000641">
    <property type="term" value="P:regulation of early endosome to late endosome transport"/>
    <property type="evidence" value="ECO:0007669"/>
    <property type="project" value="InterPro"/>
</dbReference>
<dbReference type="GO" id="GO:0005840">
    <property type="term" value="C:ribosome"/>
    <property type="evidence" value="ECO:0007669"/>
    <property type="project" value="UniProtKB-KW"/>
</dbReference>
<organism evidence="6">
    <name type="scientific">Dermatophagoides farinae</name>
    <name type="common">American house dust mite</name>
    <dbReference type="NCBI Taxonomy" id="6954"/>
    <lineage>
        <taxon>Eukaryota</taxon>
        <taxon>Metazoa</taxon>
        <taxon>Ecdysozoa</taxon>
        <taxon>Arthropoda</taxon>
        <taxon>Chelicerata</taxon>
        <taxon>Arachnida</taxon>
        <taxon>Acari</taxon>
        <taxon>Acariformes</taxon>
        <taxon>Sarcoptiformes</taxon>
        <taxon>Astigmata</taxon>
        <taxon>Psoroptidia</taxon>
        <taxon>Analgoidea</taxon>
        <taxon>Pyroglyphidae</taxon>
        <taxon>Dermatophagoidinae</taxon>
        <taxon>Dermatophagoides</taxon>
    </lineage>
</organism>
<dbReference type="GO" id="GO:1990904">
    <property type="term" value="C:ribonucleoprotein complex"/>
    <property type="evidence" value="ECO:0007669"/>
    <property type="project" value="UniProtKB-KW"/>
</dbReference>
<feature type="domain" description="J" evidence="5">
    <location>
        <begin position="1423"/>
        <end position="1484"/>
    </location>
</feature>
<evidence type="ECO:0000256" key="4">
    <source>
        <dbReference type="SAM" id="Coils"/>
    </source>
</evidence>
<protein>
    <submittedName>
        <fullName evidence="6">Dnaj and duf4339 domain containing protein</fullName>
    </submittedName>
</protein>
<dbReference type="Proteomes" id="UP000828236">
    <property type="component" value="Unassembled WGS sequence"/>
</dbReference>
<reference evidence="6" key="1">
    <citation type="submission" date="2020-06" db="EMBL/GenBank/DDBJ databases">
        <authorList>
            <person name="Ji K."/>
            <person name="Li J."/>
        </authorList>
    </citation>
    <scope>NUCLEOTIDE SEQUENCE</scope>
    <source>
        <strain evidence="6">JKM2019</strain>
        <tissue evidence="6">Whole body</tissue>
    </source>
</reference>
<dbReference type="SMART" id="SM00271">
    <property type="entry name" value="DnaJ"/>
    <property type="match status" value="1"/>
</dbReference>
<dbReference type="InterPro" id="IPR025640">
    <property type="entry name" value="GYF_2"/>
</dbReference>
<dbReference type="Pfam" id="PF14237">
    <property type="entry name" value="GYF_2"/>
    <property type="match status" value="1"/>
</dbReference>
<dbReference type="InterPro" id="IPR036869">
    <property type="entry name" value="J_dom_sf"/>
</dbReference>
<reference evidence="6" key="2">
    <citation type="journal article" date="2021" name="World Allergy Organ. J.">
        <title>Chromosome-level assembly of Dermatophagoides farinae genome and transcriptome reveals two novel allergens Der f 37 and Der f 39.</title>
        <authorList>
            <person name="Chen J."/>
            <person name="Cai Z."/>
            <person name="Fan D."/>
            <person name="Hu J."/>
            <person name="Hou Y."/>
            <person name="He Y."/>
            <person name="Zhang Z."/>
            <person name="Zhao Z."/>
            <person name="Gao P."/>
            <person name="Hu W."/>
            <person name="Sun J."/>
            <person name="Li J."/>
            <person name="Ji K."/>
        </authorList>
    </citation>
    <scope>NUCLEOTIDE SEQUENCE</scope>
    <source>
        <strain evidence="6">JKM2019</strain>
    </source>
</reference>
<evidence type="ECO:0000256" key="1">
    <source>
        <dbReference type="ARBA" id="ARBA00006640"/>
    </source>
</evidence>
<dbReference type="Pfam" id="PF19432">
    <property type="entry name" value="RME-8_N"/>
    <property type="match status" value="1"/>
</dbReference>
<dbReference type="PROSITE" id="PS50076">
    <property type="entry name" value="DNAJ_2"/>
    <property type="match status" value="1"/>
</dbReference>
<keyword evidence="2" id="KW-0689">Ribosomal protein</keyword>
<dbReference type="Gene3D" id="1.10.287.110">
    <property type="entry name" value="DnaJ domain"/>
    <property type="match status" value="1"/>
</dbReference>
<dbReference type="SUPFAM" id="SSF48371">
    <property type="entry name" value="ARM repeat"/>
    <property type="match status" value="3"/>
</dbReference>
<dbReference type="GO" id="GO:0006898">
    <property type="term" value="P:receptor-mediated endocytosis"/>
    <property type="evidence" value="ECO:0007669"/>
    <property type="project" value="TreeGrafter"/>
</dbReference>
<dbReference type="InterPro" id="IPR044978">
    <property type="entry name" value="GRV2/DNAJC13"/>
</dbReference>
<comment type="similarity">
    <text evidence="1">Belongs to the bacterial ribosomal protein bS21 family.</text>
</comment>
<comment type="caution">
    <text evidence="6">The sequence shown here is derived from an EMBL/GenBank/DDBJ whole genome shotgun (WGS) entry which is preliminary data.</text>
</comment>
<gene>
    <name evidence="6" type="ORF">HUG17_8762</name>
</gene>
<dbReference type="GO" id="GO:0007032">
    <property type="term" value="P:endosome organization"/>
    <property type="evidence" value="ECO:0007669"/>
    <property type="project" value="InterPro"/>
</dbReference>
<keyword evidence="4" id="KW-0175">Coiled coil</keyword>
<dbReference type="PANTHER" id="PTHR36983">
    <property type="entry name" value="DNAJ HOMOLOG SUBFAMILY C MEMBER 13"/>
    <property type="match status" value="1"/>
</dbReference>
<dbReference type="SUPFAM" id="SSF46565">
    <property type="entry name" value="Chaperone J-domain"/>
    <property type="match status" value="1"/>
</dbReference>
<evidence type="ECO:0000256" key="3">
    <source>
        <dbReference type="ARBA" id="ARBA00023274"/>
    </source>
</evidence>
<dbReference type="GO" id="GO:0006412">
    <property type="term" value="P:translation"/>
    <property type="evidence" value="ECO:0007669"/>
    <property type="project" value="InterPro"/>
</dbReference>
<evidence type="ECO:0000313" key="6">
    <source>
        <dbReference type="EMBL" id="KAH7637658.1"/>
    </source>
</evidence>
<dbReference type="InterPro" id="IPR011989">
    <property type="entry name" value="ARM-like"/>
</dbReference>
<dbReference type="InterPro" id="IPR045802">
    <property type="entry name" value="GRV2/DNAJC13_N"/>
</dbReference>
<dbReference type="Gene3D" id="1.25.10.10">
    <property type="entry name" value="Leucine-rich Repeat Variant"/>
    <property type="match status" value="1"/>
</dbReference>
<keyword evidence="3" id="KW-0687">Ribonucleoprotein</keyword>